<keyword evidence="5" id="KW-0560">Oxidoreductase</keyword>
<gene>
    <name evidence="7" type="ORF">ACFFR3_47245</name>
</gene>
<evidence type="ECO:0000313" key="8">
    <source>
        <dbReference type="Proteomes" id="UP001589568"/>
    </source>
</evidence>
<organism evidence="7 8">
    <name type="scientific">Nonomuraea salmonea</name>
    <dbReference type="NCBI Taxonomy" id="46181"/>
    <lineage>
        <taxon>Bacteria</taxon>
        <taxon>Bacillati</taxon>
        <taxon>Actinomycetota</taxon>
        <taxon>Actinomycetes</taxon>
        <taxon>Streptosporangiales</taxon>
        <taxon>Streptosporangiaceae</taxon>
        <taxon>Nonomuraea</taxon>
    </lineage>
</organism>
<comment type="caution">
    <text evidence="7">The sequence shown here is derived from an EMBL/GenBank/DDBJ whole genome shotgun (WGS) entry which is preliminary data.</text>
</comment>
<proteinExistence type="inferred from homology"/>
<dbReference type="RefSeq" id="WP_345405750.1">
    <property type="nucleotide sequence ID" value="NZ_BAAAXS010000001.1"/>
</dbReference>
<name>A0ABV5P3P8_9ACTN</name>
<dbReference type="InterPro" id="IPR051169">
    <property type="entry name" value="NADH-Q_oxidoreductase"/>
</dbReference>
<evidence type="ECO:0000313" key="7">
    <source>
        <dbReference type="EMBL" id="MFB9477137.1"/>
    </source>
</evidence>
<evidence type="ECO:0000256" key="5">
    <source>
        <dbReference type="ARBA" id="ARBA00023002"/>
    </source>
</evidence>
<keyword evidence="8" id="KW-1185">Reference proteome</keyword>
<dbReference type="Pfam" id="PF07992">
    <property type="entry name" value="Pyr_redox_2"/>
    <property type="match status" value="1"/>
</dbReference>
<evidence type="ECO:0000256" key="4">
    <source>
        <dbReference type="ARBA" id="ARBA00022827"/>
    </source>
</evidence>
<dbReference type="PANTHER" id="PTHR42913">
    <property type="entry name" value="APOPTOSIS-INDUCING FACTOR 1"/>
    <property type="match status" value="1"/>
</dbReference>
<dbReference type="Gene3D" id="3.50.50.100">
    <property type="match status" value="1"/>
</dbReference>
<comment type="cofactor">
    <cofactor evidence="1">
        <name>FAD</name>
        <dbReference type="ChEBI" id="CHEBI:57692"/>
    </cofactor>
</comment>
<accession>A0ABV5P3P8</accession>
<evidence type="ECO:0000256" key="3">
    <source>
        <dbReference type="ARBA" id="ARBA00022630"/>
    </source>
</evidence>
<protein>
    <submittedName>
        <fullName evidence="7">FAD-dependent oxidoreductase</fullName>
    </submittedName>
</protein>
<dbReference type="Proteomes" id="UP001589568">
    <property type="component" value="Unassembled WGS sequence"/>
</dbReference>
<dbReference type="SUPFAM" id="SSF51905">
    <property type="entry name" value="FAD/NAD(P)-binding domain"/>
    <property type="match status" value="1"/>
</dbReference>
<feature type="domain" description="FAD/NAD(P)-binding" evidence="6">
    <location>
        <begin position="6"/>
        <end position="58"/>
    </location>
</feature>
<sequence length="101" mass="11021">MARRARIVVVGAGFAGLAATKELARTGALVTVVDRNPYATFQPLLYQVATAGMSTADVSYPIRTFAARWPNVRARRRRCTGAGCGCGSAARSRRWSRTRWC</sequence>
<keyword evidence="4" id="KW-0274">FAD</keyword>
<keyword evidence="3" id="KW-0285">Flavoprotein</keyword>
<dbReference type="PANTHER" id="PTHR42913:SF3">
    <property type="entry name" value="64 KDA MITOCHONDRIAL NADH DEHYDROGENASE (EUROFUNG)"/>
    <property type="match status" value="1"/>
</dbReference>
<dbReference type="EMBL" id="JBHMCF010000060">
    <property type="protein sequence ID" value="MFB9477137.1"/>
    <property type="molecule type" value="Genomic_DNA"/>
</dbReference>
<comment type="similarity">
    <text evidence="2">Belongs to the NADH dehydrogenase family.</text>
</comment>
<evidence type="ECO:0000259" key="6">
    <source>
        <dbReference type="Pfam" id="PF07992"/>
    </source>
</evidence>
<reference evidence="7 8" key="1">
    <citation type="submission" date="2024-09" db="EMBL/GenBank/DDBJ databases">
        <authorList>
            <person name="Sun Q."/>
            <person name="Mori K."/>
        </authorList>
    </citation>
    <scope>NUCLEOTIDE SEQUENCE [LARGE SCALE GENOMIC DNA]</scope>
    <source>
        <strain evidence="7 8">JCM 3324</strain>
    </source>
</reference>
<dbReference type="InterPro" id="IPR023753">
    <property type="entry name" value="FAD/NAD-binding_dom"/>
</dbReference>
<dbReference type="InterPro" id="IPR036188">
    <property type="entry name" value="FAD/NAD-bd_sf"/>
</dbReference>
<evidence type="ECO:0000256" key="2">
    <source>
        <dbReference type="ARBA" id="ARBA00005272"/>
    </source>
</evidence>
<evidence type="ECO:0000256" key="1">
    <source>
        <dbReference type="ARBA" id="ARBA00001974"/>
    </source>
</evidence>